<feature type="region of interest" description="Disordered" evidence="12">
    <location>
        <begin position="791"/>
        <end position="852"/>
    </location>
</feature>
<feature type="domain" description="C2H2-type" evidence="13">
    <location>
        <begin position="446"/>
        <end position="473"/>
    </location>
</feature>
<feature type="compositionally biased region" description="Polar residues" evidence="12">
    <location>
        <begin position="1"/>
        <end position="11"/>
    </location>
</feature>
<keyword evidence="9" id="KW-0804">Transcription</keyword>
<keyword evidence="15" id="KW-1185">Reference proteome</keyword>
<feature type="domain" description="C2H2-type" evidence="13">
    <location>
        <begin position="363"/>
        <end position="390"/>
    </location>
</feature>
<evidence type="ECO:0000256" key="9">
    <source>
        <dbReference type="ARBA" id="ARBA00023163"/>
    </source>
</evidence>
<keyword evidence="7" id="KW-0862">Zinc</keyword>
<comment type="function">
    <text evidence="1">May be involved in transcriptional regulation.</text>
</comment>
<dbReference type="EMBL" id="MRZV01000801">
    <property type="protein sequence ID" value="PIK44094.1"/>
    <property type="molecule type" value="Genomic_DNA"/>
</dbReference>
<feature type="region of interest" description="Disordered" evidence="12">
    <location>
        <begin position="548"/>
        <end position="601"/>
    </location>
</feature>
<organism evidence="14 15">
    <name type="scientific">Stichopus japonicus</name>
    <name type="common">Sea cucumber</name>
    <dbReference type="NCBI Taxonomy" id="307972"/>
    <lineage>
        <taxon>Eukaryota</taxon>
        <taxon>Metazoa</taxon>
        <taxon>Echinodermata</taxon>
        <taxon>Eleutherozoa</taxon>
        <taxon>Echinozoa</taxon>
        <taxon>Holothuroidea</taxon>
        <taxon>Aspidochirotacea</taxon>
        <taxon>Aspidochirotida</taxon>
        <taxon>Stichopodidae</taxon>
        <taxon>Apostichopus</taxon>
    </lineage>
</organism>
<dbReference type="FunFam" id="3.30.160.60:FF:000060">
    <property type="entry name" value="zinc finger protein 436"/>
    <property type="match status" value="1"/>
</dbReference>
<dbReference type="InterPro" id="IPR013087">
    <property type="entry name" value="Znf_C2H2_type"/>
</dbReference>
<dbReference type="AlphaFoldDB" id="A0A2G8K7W5"/>
<evidence type="ECO:0000256" key="10">
    <source>
        <dbReference type="ARBA" id="ARBA00023242"/>
    </source>
</evidence>
<dbReference type="PROSITE" id="PS50157">
    <property type="entry name" value="ZINC_FINGER_C2H2_2"/>
    <property type="match status" value="6"/>
</dbReference>
<feature type="compositionally biased region" description="Acidic residues" evidence="12">
    <location>
        <begin position="697"/>
        <end position="746"/>
    </location>
</feature>
<evidence type="ECO:0000256" key="5">
    <source>
        <dbReference type="ARBA" id="ARBA00022737"/>
    </source>
</evidence>
<feature type="domain" description="C2H2-type" evidence="13">
    <location>
        <begin position="418"/>
        <end position="445"/>
    </location>
</feature>
<dbReference type="Gene3D" id="3.30.160.60">
    <property type="entry name" value="Classic Zinc Finger"/>
    <property type="match status" value="5"/>
</dbReference>
<sequence length="896" mass="102904">MLSMMSHSNVNDIEDDSESKIDQLNGNSIDKLKHNSLSTENVTGAAVMDELSRDYGKPSDERSSGINHTNDDDGIDEDLERMIEQLNGQPIGKKTKNSSSTEKFKDNVVNNVGIEVTVSRDYRKPKHEYSLKGIDQTNDDAIEEDLKPKHEYSKVIDHTNDDAIEEDLKNMIEQLNGYPEVDKEKDNLSSSTTEMITADDVNDTDIDRIFRDYRKLLINQENSEETIDFSDADFSTGGHKKPTSHKLEKIDDEKMEDYVRRLTKKKPPGPKDCLCPICGKLFGRIHYKKHMRFAHCTSLKPDVKCKECGKGFTHKYKLQQHSKIHAEACLKCSYPNCEKVFRVRRNRRKHEQQIHEGHKKFMSTCGVCSKKFETRDEMLAHKSWHKPEDFPKCRICFERLSSRALRELHERRHRNETFTCNFCDKKFEHQAALTVHRRIHTGELPYKCPKCSLAFSQQYSRIRHIKTHRDGEKLLNCDQCDNLYRSKRDLNRHQRLHTKSGKEAKEVLIKCPTCTLEYRTIRGLRAHHLESHEAPLCEEGLVYQPVVNNTRPSSAPSVTLGSKKDSCDGSTPTKADGGYLDCETESPTGDPTKDQGSNLERSIPLSFQKKVQCRDSGRSCVEGKGQPNLSTNRKQKEVSFSDSNIARMEEQTDGGRFTYDESCRFMQFATEAGAMGMPKRRSTRNKVIPTYFPREETSEDESLSSFSDDESIYEPSDGEDEEKEDEMNVVDEELEKEVRQEEEEDKEEKGKEVGEDEQNEEENANMLDTDDKEIITADIASEWDISNIKISPQYPSNVNSVSCSNSGADLETTVDRHPDEEFADENQSQTTSDQSTFEFTEKAPASLSPSCLERQREDRTIGTLANRKYFRQRNRRATWRVRGRCRMPSCFSDELS</sequence>
<evidence type="ECO:0000259" key="13">
    <source>
        <dbReference type="PROSITE" id="PS50157"/>
    </source>
</evidence>
<dbReference type="Proteomes" id="UP000230750">
    <property type="component" value="Unassembled WGS sequence"/>
</dbReference>
<evidence type="ECO:0000256" key="11">
    <source>
        <dbReference type="PROSITE-ProRule" id="PRU00042"/>
    </source>
</evidence>
<proteinExistence type="inferred from homology"/>
<dbReference type="Pfam" id="PF00096">
    <property type="entry name" value="zf-C2H2"/>
    <property type="match status" value="3"/>
</dbReference>
<evidence type="ECO:0000256" key="7">
    <source>
        <dbReference type="ARBA" id="ARBA00022833"/>
    </source>
</evidence>
<dbReference type="PROSITE" id="PS00028">
    <property type="entry name" value="ZINC_FINGER_C2H2_1"/>
    <property type="match status" value="6"/>
</dbReference>
<dbReference type="SMART" id="SM00355">
    <property type="entry name" value="ZnF_C2H2"/>
    <property type="match status" value="9"/>
</dbReference>
<feature type="compositionally biased region" description="Basic and acidic residues" evidence="12">
    <location>
        <begin position="50"/>
        <end position="63"/>
    </location>
</feature>
<evidence type="ECO:0000256" key="4">
    <source>
        <dbReference type="ARBA" id="ARBA00022723"/>
    </source>
</evidence>
<evidence type="ECO:0000256" key="8">
    <source>
        <dbReference type="ARBA" id="ARBA00023015"/>
    </source>
</evidence>
<feature type="compositionally biased region" description="Polar residues" evidence="12">
    <location>
        <begin position="825"/>
        <end position="838"/>
    </location>
</feature>
<feature type="compositionally biased region" description="Polar residues" evidence="12">
    <location>
        <begin position="548"/>
        <end position="560"/>
    </location>
</feature>
<evidence type="ECO:0000256" key="3">
    <source>
        <dbReference type="ARBA" id="ARBA00006991"/>
    </source>
</evidence>
<reference evidence="14 15" key="1">
    <citation type="journal article" date="2017" name="PLoS Biol.">
        <title>The sea cucumber genome provides insights into morphological evolution and visceral regeneration.</title>
        <authorList>
            <person name="Zhang X."/>
            <person name="Sun L."/>
            <person name="Yuan J."/>
            <person name="Sun Y."/>
            <person name="Gao Y."/>
            <person name="Zhang L."/>
            <person name="Li S."/>
            <person name="Dai H."/>
            <person name="Hamel J.F."/>
            <person name="Liu C."/>
            <person name="Yu Y."/>
            <person name="Liu S."/>
            <person name="Lin W."/>
            <person name="Guo K."/>
            <person name="Jin S."/>
            <person name="Xu P."/>
            <person name="Storey K.B."/>
            <person name="Huan P."/>
            <person name="Zhang T."/>
            <person name="Zhou Y."/>
            <person name="Zhang J."/>
            <person name="Lin C."/>
            <person name="Li X."/>
            <person name="Xing L."/>
            <person name="Huo D."/>
            <person name="Sun M."/>
            <person name="Wang L."/>
            <person name="Mercier A."/>
            <person name="Li F."/>
            <person name="Yang H."/>
            <person name="Xiang J."/>
        </authorList>
    </citation>
    <scope>NUCLEOTIDE SEQUENCE [LARGE SCALE GENOMIC DNA]</scope>
    <source>
        <strain evidence="14">Shaxun</strain>
        <tissue evidence="14">Muscle</tissue>
    </source>
</reference>
<feature type="region of interest" description="Disordered" evidence="12">
    <location>
        <begin position="616"/>
        <end position="642"/>
    </location>
</feature>
<feature type="domain" description="C2H2-type" evidence="13">
    <location>
        <begin position="303"/>
        <end position="326"/>
    </location>
</feature>
<feature type="domain" description="C2H2-type" evidence="13">
    <location>
        <begin position="330"/>
        <end position="360"/>
    </location>
</feature>
<dbReference type="FunFam" id="3.30.160.60:FF:000446">
    <property type="entry name" value="Zinc finger protein"/>
    <property type="match status" value="1"/>
</dbReference>
<evidence type="ECO:0000313" key="14">
    <source>
        <dbReference type="EMBL" id="PIK44094.1"/>
    </source>
</evidence>
<keyword evidence="4" id="KW-0479">Metal-binding</keyword>
<feature type="compositionally biased region" description="Acidic residues" evidence="12">
    <location>
        <begin position="754"/>
        <end position="771"/>
    </location>
</feature>
<dbReference type="InterPro" id="IPR036236">
    <property type="entry name" value="Znf_C2H2_sf"/>
</dbReference>
<comment type="similarity">
    <text evidence="3">Belongs to the krueppel C2H2-type zinc-finger protein family.</text>
</comment>
<evidence type="ECO:0000313" key="15">
    <source>
        <dbReference type="Proteomes" id="UP000230750"/>
    </source>
</evidence>
<dbReference type="GO" id="GO:0008270">
    <property type="term" value="F:zinc ion binding"/>
    <property type="evidence" value="ECO:0007669"/>
    <property type="project" value="UniProtKB-KW"/>
</dbReference>
<keyword evidence="8" id="KW-0805">Transcription regulation</keyword>
<dbReference type="SUPFAM" id="SSF57667">
    <property type="entry name" value="beta-beta-alpha zinc fingers"/>
    <property type="match status" value="5"/>
</dbReference>
<keyword evidence="10" id="KW-0539">Nucleus</keyword>
<feature type="domain" description="C2H2-type" evidence="13">
    <location>
        <begin position="475"/>
        <end position="502"/>
    </location>
</feature>
<dbReference type="OrthoDB" id="6591996at2759"/>
<feature type="region of interest" description="Disordered" evidence="12">
    <location>
        <begin position="690"/>
        <end position="772"/>
    </location>
</feature>
<name>A0A2G8K7W5_STIJA</name>
<evidence type="ECO:0000256" key="2">
    <source>
        <dbReference type="ARBA" id="ARBA00004123"/>
    </source>
</evidence>
<dbReference type="STRING" id="307972.A0A2G8K7W5"/>
<dbReference type="PANTHER" id="PTHR24377">
    <property type="entry name" value="IP01015P-RELATED"/>
    <property type="match status" value="1"/>
</dbReference>
<keyword evidence="6 11" id="KW-0863">Zinc-finger</keyword>
<evidence type="ECO:0000256" key="1">
    <source>
        <dbReference type="ARBA" id="ARBA00003767"/>
    </source>
</evidence>
<protein>
    <submittedName>
        <fullName evidence="14">Putative zinc finger protein</fullName>
    </submittedName>
</protein>
<comment type="subcellular location">
    <subcellularLocation>
        <location evidence="2">Nucleus</location>
    </subcellularLocation>
</comment>
<evidence type="ECO:0000256" key="6">
    <source>
        <dbReference type="ARBA" id="ARBA00022771"/>
    </source>
</evidence>
<dbReference type="GO" id="GO:0005634">
    <property type="term" value="C:nucleus"/>
    <property type="evidence" value="ECO:0007669"/>
    <property type="project" value="UniProtKB-SubCell"/>
</dbReference>
<gene>
    <name evidence="14" type="ORF">BSL78_19054</name>
</gene>
<accession>A0A2G8K7W5</accession>
<comment type="caution">
    <text evidence="14">The sequence shown here is derived from an EMBL/GenBank/DDBJ whole genome shotgun (WGS) entry which is preliminary data.</text>
</comment>
<feature type="region of interest" description="Disordered" evidence="12">
    <location>
        <begin position="1"/>
        <end position="75"/>
    </location>
</feature>
<evidence type="ECO:0000256" key="12">
    <source>
        <dbReference type="SAM" id="MobiDB-lite"/>
    </source>
</evidence>
<feature type="compositionally biased region" description="Polar residues" evidence="12">
    <location>
        <begin position="585"/>
        <end position="600"/>
    </location>
</feature>
<dbReference type="InterPro" id="IPR050826">
    <property type="entry name" value="Krueppel_C2H2_ZnFinger"/>
</dbReference>
<keyword evidence="5" id="KW-0677">Repeat</keyword>
<feature type="compositionally biased region" description="Low complexity" evidence="12">
    <location>
        <begin position="796"/>
        <end position="806"/>
    </location>
</feature>